<evidence type="ECO:0000313" key="1">
    <source>
        <dbReference type="EMBL" id="KAK1906501.1"/>
    </source>
</evidence>
<evidence type="ECO:0000313" key="2">
    <source>
        <dbReference type="Proteomes" id="UP001228049"/>
    </source>
</evidence>
<dbReference type="EMBL" id="JASDAP010000001">
    <property type="protein sequence ID" value="KAK1906501.1"/>
    <property type="molecule type" value="Genomic_DNA"/>
</dbReference>
<sequence>MFLIKLYVVIMATRENSCSVLEYHGLSLVVLVGIIEASGRDGDKLSGLFGLPGGFLVVLDFPRVTLDNVAVRVMMRRPTDQEKFEGWLSGQTCDLRGEIGFGSCLLALAEGGDKLGIVHGDLSYGPPSSSYSTFPLCVTHLKRHWLLAGGMLYRKEPEERLAYGIDAGHS</sequence>
<dbReference type="Proteomes" id="UP001228049">
    <property type="component" value="Unassembled WGS sequence"/>
</dbReference>
<keyword evidence="2" id="KW-1185">Reference proteome</keyword>
<comment type="caution">
    <text evidence="1">The sequence shown here is derived from an EMBL/GenBank/DDBJ whole genome shotgun (WGS) entry which is preliminary data.</text>
</comment>
<proteinExistence type="predicted"/>
<protein>
    <submittedName>
        <fullName evidence="1">UPF0270 protein</fullName>
    </submittedName>
</protein>
<dbReference type="AlphaFoldDB" id="A0AAD9FME0"/>
<organism evidence="1 2">
    <name type="scientific">Dissostichus eleginoides</name>
    <name type="common">Patagonian toothfish</name>
    <name type="synonym">Dissostichus amissus</name>
    <dbReference type="NCBI Taxonomy" id="100907"/>
    <lineage>
        <taxon>Eukaryota</taxon>
        <taxon>Metazoa</taxon>
        <taxon>Chordata</taxon>
        <taxon>Craniata</taxon>
        <taxon>Vertebrata</taxon>
        <taxon>Euteleostomi</taxon>
        <taxon>Actinopterygii</taxon>
        <taxon>Neopterygii</taxon>
        <taxon>Teleostei</taxon>
        <taxon>Neoteleostei</taxon>
        <taxon>Acanthomorphata</taxon>
        <taxon>Eupercaria</taxon>
        <taxon>Perciformes</taxon>
        <taxon>Notothenioidei</taxon>
        <taxon>Nototheniidae</taxon>
        <taxon>Dissostichus</taxon>
    </lineage>
</organism>
<name>A0AAD9FME0_DISEL</name>
<gene>
    <name evidence="1" type="ORF">KUDE01_008898</name>
</gene>
<reference evidence="1" key="1">
    <citation type="submission" date="2023-04" db="EMBL/GenBank/DDBJ databases">
        <title>Chromosome-level genome of Chaenocephalus aceratus.</title>
        <authorList>
            <person name="Park H."/>
        </authorList>
    </citation>
    <scope>NUCLEOTIDE SEQUENCE</scope>
    <source>
        <strain evidence="1">DE</strain>
        <tissue evidence="1">Muscle</tissue>
    </source>
</reference>
<accession>A0AAD9FME0</accession>